<protein>
    <recommendedName>
        <fullName evidence="3">Dihydroorotate dehydrogenase</fullName>
    </recommendedName>
</protein>
<evidence type="ECO:0008006" key="3">
    <source>
        <dbReference type="Google" id="ProtNLM"/>
    </source>
</evidence>
<reference evidence="1 2" key="1">
    <citation type="submission" date="2019-06" db="EMBL/GenBank/DDBJ databases">
        <title>A novel bacterium of genus Amaricoccus, isolated from marine sediment.</title>
        <authorList>
            <person name="Huang H."/>
            <person name="Mo K."/>
            <person name="Hu Y."/>
        </authorList>
    </citation>
    <scope>NUCLEOTIDE SEQUENCE [LARGE SCALE GENOMIC DNA]</scope>
    <source>
        <strain evidence="1 2">HB172011</strain>
    </source>
</reference>
<dbReference type="Proteomes" id="UP000319255">
    <property type="component" value="Unassembled WGS sequence"/>
</dbReference>
<accession>A0A501WPJ1</accession>
<sequence>MTEGKTDPGAATPRDPADLLETYFNAERRAEEPPSAAFLSAVLADAAEVAAARAEVAAPVSRPGAGSLWRALPALLGGWRGGAALTACALAGFLIGASGYSGLSTDLGGAAETTASASDGVSGFYDLAALDQ</sequence>
<dbReference type="EMBL" id="VFRP01000011">
    <property type="protein sequence ID" value="TPE50245.1"/>
    <property type="molecule type" value="Genomic_DNA"/>
</dbReference>
<evidence type="ECO:0000313" key="1">
    <source>
        <dbReference type="EMBL" id="TPE50245.1"/>
    </source>
</evidence>
<dbReference type="RefSeq" id="WP_140454529.1">
    <property type="nucleotide sequence ID" value="NZ_VFRP01000011.1"/>
</dbReference>
<gene>
    <name evidence="1" type="ORF">FJM51_12745</name>
</gene>
<keyword evidence="2" id="KW-1185">Reference proteome</keyword>
<comment type="caution">
    <text evidence="1">The sequence shown here is derived from an EMBL/GenBank/DDBJ whole genome shotgun (WGS) entry which is preliminary data.</text>
</comment>
<dbReference type="AlphaFoldDB" id="A0A501WPJ1"/>
<name>A0A501WPJ1_9RHOB</name>
<evidence type="ECO:0000313" key="2">
    <source>
        <dbReference type="Proteomes" id="UP000319255"/>
    </source>
</evidence>
<organism evidence="1 2">
    <name type="scientific">Amaricoccus solimangrovi</name>
    <dbReference type="NCBI Taxonomy" id="2589815"/>
    <lineage>
        <taxon>Bacteria</taxon>
        <taxon>Pseudomonadati</taxon>
        <taxon>Pseudomonadota</taxon>
        <taxon>Alphaproteobacteria</taxon>
        <taxon>Rhodobacterales</taxon>
        <taxon>Paracoccaceae</taxon>
        <taxon>Amaricoccus</taxon>
    </lineage>
</organism>
<proteinExistence type="predicted"/>